<dbReference type="EMBL" id="BAABJE010000005">
    <property type="protein sequence ID" value="GAA4790761.1"/>
    <property type="molecule type" value="Genomic_DNA"/>
</dbReference>
<proteinExistence type="predicted"/>
<feature type="signal peptide" evidence="1">
    <location>
        <begin position="1"/>
        <end position="25"/>
    </location>
</feature>
<comment type="caution">
    <text evidence="2">The sequence shown here is derived from an EMBL/GenBank/DDBJ whole genome shotgun (WGS) entry which is preliminary data.</text>
</comment>
<organism evidence="2 3">
    <name type="scientific">Lysobacter hankyongensis</name>
    <dbReference type="NCBI Taxonomy" id="1176535"/>
    <lineage>
        <taxon>Bacteria</taxon>
        <taxon>Pseudomonadati</taxon>
        <taxon>Pseudomonadota</taxon>
        <taxon>Gammaproteobacteria</taxon>
        <taxon>Lysobacterales</taxon>
        <taxon>Lysobacteraceae</taxon>
        <taxon>Lysobacter</taxon>
    </lineage>
</organism>
<sequence length="382" mass="42244">MKIRSRLFPALAAGAIALLMMPALATAVPPPPPDTVKRLSNPDNLPVIRPGQNGWYGAYVSRVIKPKVRKIGSLAGRDIVELQTPVKVSGMGKYMAEGPTGHIWYVETREDKIIRIDPNTNEMTQYFVPKGAAPYSVAVDNDGTVWATAHGIEMLLELRPEEGVVYAHQPPSHGFLIHINVERKSNTVWFTQPGNNQVVSYRHDVGFREYPSPTKQSGPGRLDFDAEGNVWFPELYTDKLARLNPTTGEITEWDTPSKNGLPAGVRVEGKIVWVSEPMADALAAFEDGKWREYKIPTTGSVVSTNVTDEEGFVWFTEGGWRGSAGGNKIGRLDPRTGKVEEFDLPRSNSQPLGMTLGKDRSIWFSLVTGAHVCRILPRRTAR</sequence>
<evidence type="ECO:0008006" key="4">
    <source>
        <dbReference type="Google" id="ProtNLM"/>
    </source>
</evidence>
<dbReference type="Gene3D" id="2.130.10.10">
    <property type="entry name" value="YVTN repeat-like/Quinoprotein amine dehydrogenase"/>
    <property type="match status" value="1"/>
</dbReference>
<keyword evidence="3" id="KW-1185">Reference proteome</keyword>
<dbReference type="InterPro" id="IPR051344">
    <property type="entry name" value="Vgb"/>
</dbReference>
<protein>
    <recommendedName>
        <fullName evidence="4">Virginiamycin B lyase</fullName>
    </recommendedName>
</protein>
<name>A0ABP9B556_9GAMM</name>
<keyword evidence="1" id="KW-0732">Signal</keyword>
<evidence type="ECO:0000313" key="3">
    <source>
        <dbReference type="Proteomes" id="UP001499959"/>
    </source>
</evidence>
<dbReference type="PANTHER" id="PTHR40274">
    <property type="entry name" value="VIRGINIAMYCIN B LYASE"/>
    <property type="match status" value="1"/>
</dbReference>
<evidence type="ECO:0000313" key="2">
    <source>
        <dbReference type="EMBL" id="GAA4790761.1"/>
    </source>
</evidence>
<gene>
    <name evidence="2" type="ORF">GCM10023307_15110</name>
</gene>
<accession>A0ABP9B556</accession>
<evidence type="ECO:0000256" key="1">
    <source>
        <dbReference type="SAM" id="SignalP"/>
    </source>
</evidence>
<dbReference type="InterPro" id="IPR011042">
    <property type="entry name" value="6-blade_b-propeller_TolB-like"/>
</dbReference>
<dbReference type="Pfam" id="PF24684">
    <property type="entry name" value="Vgb_lyase"/>
    <property type="match status" value="1"/>
</dbReference>
<dbReference type="PANTHER" id="PTHR40274:SF3">
    <property type="entry name" value="VIRGINIAMYCIN B LYASE"/>
    <property type="match status" value="1"/>
</dbReference>
<feature type="chain" id="PRO_5047281069" description="Virginiamycin B lyase" evidence="1">
    <location>
        <begin position="26"/>
        <end position="382"/>
    </location>
</feature>
<dbReference type="RefSeq" id="WP_345302698.1">
    <property type="nucleotide sequence ID" value="NZ_BAABJE010000005.1"/>
</dbReference>
<reference evidence="3" key="1">
    <citation type="journal article" date="2019" name="Int. J. Syst. Evol. Microbiol.">
        <title>The Global Catalogue of Microorganisms (GCM) 10K type strain sequencing project: providing services to taxonomists for standard genome sequencing and annotation.</title>
        <authorList>
            <consortium name="The Broad Institute Genomics Platform"/>
            <consortium name="The Broad Institute Genome Sequencing Center for Infectious Disease"/>
            <person name="Wu L."/>
            <person name="Ma J."/>
        </authorList>
    </citation>
    <scope>NUCLEOTIDE SEQUENCE [LARGE SCALE GENOMIC DNA]</scope>
    <source>
        <strain evidence="3">JCM 18204</strain>
    </source>
</reference>
<dbReference type="Gene3D" id="2.120.10.30">
    <property type="entry name" value="TolB, C-terminal domain"/>
    <property type="match status" value="1"/>
</dbReference>
<dbReference type="Proteomes" id="UP001499959">
    <property type="component" value="Unassembled WGS sequence"/>
</dbReference>
<dbReference type="InterPro" id="IPR015943">
    <property type="entry name" value="WD40/YVTN_repeat-like_dom_sf"/>
</dbReference>
<dbReference type="SUPFAM" id="SSF101898">
    <property type="entry name" value="NHL repeat"/>
    <property type="match status" value="1"/>
</dbReference>